<dbReference type="Proteomes" id="UP000176480">
    <property type="component" value="Unassembled WGS sequence"/>
</dbReference>
<evidence type="ECO:0000313" key="1">
    <source>
        <dbReference type="EMBL" id="OGK51414.1"/>
    </source>
</evidence>
<evidence type="ECO:0000313" key="2">
    <source>
        <dbReference type="Proteomes" id="UP000176480"/>
    </source>
</evidence>
<sequence length="99" mass="11583">MNPTIGTYTTQVLADVLPTNCLYPTDIYLELENMSSANIWSWRIKYPHPVVPTYTETYREGFIGILTDDEAKVMKKSIKLFKKRFNDDFARKNKILFGR</sequence>
<accession>A0A1F7J738</accession>
<dbReference type="STRING" id="1802067.A2966_03030"/>
<reference evidence="1 2" key="1">
    <citation type="journal article" date="2016" name="Nat. Commun.">
        <title>Thousands of microbial genomes shed light on interconnected biogeochemical processes in an aquifer system.</title>
        <authorList>
            <person name="Anantharaman K."/>
            <person name="Brown C.T."/>
            <person name="Hug L.A."/>
            <person name="Sharon I."/>
            <person name="Castelle C.J."/>
            <person name="Probst A.J."/>
            <person name="Thomas B.C."/>
            <person name="Singh A."/>
            <person name="Wilkins M.J."/>
            <person name="Karaoz U."/>
            <person name="Brodie E.L."/>
            <person name="Williams K.H."/>
            <person name="Hubbard S.S."/>
            <person name="Banfield J.F."/>
        </authorList>
    </citation>
    <scope>NUCLEOTIDE SEQUENCE [LARGE SCALE GENOMIC DNA]</scope>
</reference>
<name>A0A1F7J738_9BACT</name>
<gene>
    <name evidence="1" type="ORF">A2966_03030</name>
</gene>
<organism evidence="1 2">
    <name type="scientific">Candidatus Roizmanbacteria bacterium RIFCSPLOWO2_01_FULL_41_22</name>
    <dbReference type="NCBI Taxonomy" id="1802067"/>
    <lineage>
        <taxon>Bacteria</taxon>
        <taxon>Candidatus Roizmaniibacteriota</taxon>
    </lineage>
</organism>
<dbReference type="EMBL" id="MGAR01000029">
    <property type="protein sequence ID" value="OGK51414.1"/>
    <property type="molecule type" value="Genomic_DNA"/>
</dbReference>
<comment type="caution">
    <text evidence="1">The sequence shown here is derived from an EMBL/GenBank/DDBJ whole genome shotgun (WGS) entry which is preliminary data.</text>
</comment>
<dbReference type="AlphaFoldDB" id="A0A1F7J738"/>
<proteinExistence type="predicted"/>
<protein>
    <submittedName>
        <fullName evidence="1">Uncharacterized protein</fullName>
    </submittedName>
</protein>